<dbReference type="PANTHER" id="PTHR30373">
    <property type="entry name" value="UPF0603 PROTEIN YGCG"/>
    <property type="match status" value="1"/>
</dbReference>
<dbReference type="AlphaFoldDB" id="A0A090QBD0"/>
<sequence>MTNTMGSKVEDFLTAAQEQQIIAAIRKAERTTSGEIRVHLESHCAGDAYVRAQEIFHLLKMDNTKDENGILFYIAVTDRKFAIIGDHGIHQHVGDDFWVSIKELLVSRFRESVFHKGLIDAIHLTGEQLACYFPWDVDDVNELPDEITTS</sequence>
<evidence type="ECO:0000313" key="3">
    <source>
        <dbReference type="Proteomes" id="UP000029226"/>
    </source>
</evidence>
<dbReference type="PANTHER" id="PTHR30373:SF8">
    <property type="entry name" value="BLL7265 PROTEIN"/>
    <property type="match status" value="1"/>
</dbReference>
<evidence type="ECO:0000259" key="1">
    <source>
        <dbReference type="Pfam" id="PF04536"/>
    </source>
</evidence>
<comment type="caution">
    <text evidence="2">The sequence shown here is derived from an EMBL/GenBank/DDBJ whole genome shotgun (WGS) entry which is preliminary data.</text>
</comment>
<dbReference type="Gene3D" id="3.10.310.50">
    <property type="match status" value="1"/>
</dbReference>
<accession>A0A090QBD0</accession>
<dbReference type="InterPro" id="IPR007621">
    <property type="entry name" value="TPM_dom"/>
</dbReference>
<proteinExistence type="predicted"/>
<organism evidence="2 3">
    <name type="scientific">Nonlabens ulvanivorans</name>
    <name type="common">Persicivirga ulvanivorans</name>
    <dbReference type="NCBI Taxonomy" id="906888"/>
    <lineage>
        <taxon>Bacteria</taxon>
        <taxon>Pseudomonadati</taxon>
        <taxon>Bacteroidota</taxon>
        <taxon>Flavobacteriia</taxon>
        <taxon>Flavobacteriales</taxon>
        <taxon>Flavobacteriaceae</taxon>
        <taxon>Nonlabens</taxon>
    </lineage>
</organism>
<name>A0A090QBD0_NONUL</name>
<evidence type="ECO:0000313" key="2">
    <source>
        <dbReference type="EMBL" id="GAK99487.1"/>
    </source>
</evidence>
<feature type="domain" description="TPM" evidence="1">
    <location>
        <begin position="10"/>
        <end position="123"/>
    </location>
</feature>
<dbReference type="Pfam" id="PF04536">
    <property type="entry name" value="TPM_phosphatase"/>
    <property type="match status" value="1"/>
</dbReference>
<dbReference type="Proteomes" id="UP000029226">
    <property type="component" value="Unassembled WGS sequence"/>
</dbReference>
<protein>
    <recommendedName>
        <fullName evidence="1">TPM domain-containing protein</fullName>
    </recommendedName>
</protein>
<reference evidence="2 3" key="1">
    <citation type="journal article" date="2014" name="Genome Announc.">
        <title>Draft Genome Sequences of Marine Flavobacterium Nonlabens Strains NR17, NR24, NR27, NR32, NR33, and Ara13.</title>
        <authorList>
            <person name="Nakanishi M."/>
            <person name="Meirelles P."/>
            <person name="Suzuki R."/>
            <person name="Takatani N."/>
            <person name="Mino S."/>
            <person name="Suda W."/>
            <person name="Oshima K."/>
            <person name="Hattori M."/>
            <person name="Ohkuma M."/>
            <person name="Hosokawa M."/>
            <person name="Miyashita K."/>
            <person name="Thompson F.L."/>
            <person name="Niwa A."/>
            <person name="Sawabe T."/>
            <person name="Sawabe T."/>
        </authorList>
    </citation>
    <scope>NUCLEOTIDE SEQUENCE [LARGE SCALE GENOMIC DNA]</scope>
    <source>
        <strain evidence="3">JCM19314</strain>
    </source>
</reference>
<dbReference type="EMBL" id="BBMM01000002">
    <property type="protein sequence ID" value="GAK99487.1"/>
    <property type="molecule type" value="Genomic_DNA"/>
</dbReference>
<gene>
    <name evidence="2" type="ORF">JCM19314_3532</name>
</gene>